<accession>A0A1F7TKC7</accession>
<dbReference type="EMBL" id="MGDT01000007">
    <property type="protein sequence ID" value="OGL66436.1"/>
    <property type="molecule type" value="Genomic_DNA"/>
</dbReference>
<dbReference type="Pfam" id="PF13376">
    <property type="entry name" value="OmdA"/>
    <property type="match status" value="1"/>
</dbReference>
<sequence>MIKTLSPGVVHGVPADLRKALASAPAASAAWEDISPLARNEWICWVESCKKAETRSFRIERTRAELMGGKRRPCCWAGCPHRRTGRRIFLFSLRPIVYADGTMKQCITCGMPLEGDMASDEEVGAVMAKM</sequence>
<evidence type="ECO:0000313" key="2">
    <source>
        <dbReference type="Proteomes" id="UP000177885"/>
    </source>
</evidence>
<dbReference type="Proteomes" id="UP000177885">
    <property type="component" value="Unassembled WGS sequence"/>
</dbReference>
<reference evidence="1 2" key="1">
    <citation type="journal article" date="2016" name="Nat. Commun.">
        <title>Thousands of microbial genomes shed light on interconnected biogeochemical processes in an aquifer system.</title>
        <authorList>
            <person name="Anantharaman K."/>
            <person name="Brown C.T."/>
            <person name="Hug L.A."/>
            <person name="Sharon I."/>
            <person name="Castelle C.J."/>
            <person name="Probst A.J."/>
            <person name="Thomas B.C."/>
            <person name="Singh A."/>
            <person name="Wilkins M.J."/>
            <person name="Karaoz U."/>
            <person name="Brodie E.L."/>
            <person name="Williams K.H."/>
            <person name="Hubbard S.S."/>
            <person name="Banfield J.F."/>
        </authorList>
    </citation>
    <scope>NUCLEOTIDE SEQUENCE [LARGE SCALE GENOMIC DNA]</scope>
</reference>
<dbReference type="STRING" id="1802385.A2856_01955"/>
<protein>
    <submittedName>
        <fullName evidence="1">Uncharacterized protein</fullName>
    </submittedName>
</protein>
<name>A0A1F7TKC7_9BACT</name>
<comment type="caution">
    <text evidence="1">The sequence shown here is derived from an EMBL/GenBank/DDBJ whole genome shotgun (WGS) entry which is preliminary data.</text>
</comment>
<organism evidence="1 2">
    <name type="scientific">Candidatus Uhrbacteria bacterium RIFCSPHIGHO2_01_FULL_63_20</name>
    <dbReference type="NCBI Taxonomy" id="1802385"/>
    <lineage>
        <taxon>Bacteria</taxon>
        <taxon>Candidatus Uhriibacteriota</taxon>
    </lineage>
</organism>
<proteinExistence type="predicted"/>
<gene>
    <name evidence="1" type="ORF">A2856_01955</name>
</gene>
<dbReference type="AlphaFoldDB" id="A0A1F7TKC7"/>
<evidence type="ECO:0000313" key="1">
    <source>
        <dbReference type="EMBL" id="OGL66436.1"/>
    </source>
</evidence>